<sequence length="276" mass="30050">MVIKSIDQEKSDFRPLNGWKVLVPRSAQQAASMSKQLRLLGAFPAEVPTISIVPPQDLKPIDMAVRQIVEGYYQWLVVTSINAVNALEASLRRLGLSTTIFDQVKIACVGIKTANALEKIGIRTDIQPSKTNQHATGLVEIFPQHDARANPTKSVLLPRADIATQELPVGLQKLGWQVDDVIAYSTALAPVPSQDVQERITGGDFDAICFTSASTVRNLVKLVGRPHKRTVIACIGSKTAYAASELGIRVDVIPEISTVPHLIEELAKYVQAGRID</sequence>
<organism evidence="2 3">
    <name type="scientific">Corynebacterium kutscheri</name>
    <dbReference type="NCBI Taxonomy" id="35755"/>
    <lineage>
        <taxon>Bacteria</taxon>
        <taxon>Bacillati</taxon>
        <taxon>Actinomycetota</taxon>
        <taxon>Actinomycetes</taxon>
        <taxon>Mycobacteriales</taxon>
        <taxon>Corynebacteriaceae</taxon>
        <taxon>Corynebacterium</taxon>
    </lineage>
</organism>
<evidence type="ECO:0000313" key="2">
    <source>
        <dbReference type="EMBL" id="VEH05111.1"/>
    </source>
</evidence>
<dbReference type="AlphaFoldDB" id="A0AB38VQE8"/>
<dbReference type="GO" id="GO:0004852">
    <property type="term" value="F:uroporphyrinogen-III synthase activity"/>
    <property type="evidence" value="ECO:0007669"/>
    <property type="project" value="InterPro"/>
</dbReference>
<dbReference type="FunFam" id="3.40.50.10090:FF:000001">
    <property type="entry name" value="Bifunctional uroporphyrinogen-III C-methyltransferase/uroporphyrinogen-III synthase"/>
    <property type="match status" value="1"/>
</dbReference>
<feature type="domain" description="Tetrapyrrole biosynthesis uroporphyrinogen III synthase" evidence="1">
    <location>
        <begin position="32"/>
        <end position="264"/>
    </location>
</feature>
<dbReference type="InterPro" id="IPR003754">
    <property type="entry name" value="4pyrrol_synth_uPrphyn_synth"/>
</dbReference>
<dbReference type="PANTHER" id="PTHR40082:SF1">
    <property type="entry name" value="BLR5956 PROTEIN"/>
    <property type="match status" value="1"/>
</dbReference>
<dbReference type="SUPFAM" id="SSF69618">
    <property type="entry name" value="HemD-like"/>
    <property type="match status" value="1"/>
</dbReference>
<reference evidence="2 3" key="1">
    <citation type="submission" date="2018-12" db="EMBL/GenBank/DDBJ databases">
        <authorList>
            <consortium name="Pathogen Informatics"/>
        </authorList>
    </citation>
    <scope>NUCLEOTIDE SEQUENCE [LARGE SCALE GENOMIC DNA]</scope>
    <source>
        <strain evidence="2 3">NCTC949</strain>
    </source>
</reference>
<accession>A0AB38VQE8</accession>
<dbReference type="PANTHER" id="PTHR40082">
    <property type="entry name" value="BLR5956 PROTEIN"/>
    <property type="match status" value="1"/>
</dbReference>
<evidence type="ECO:0000259" key="1">
    <source>
        <dbReference type="Pfam" id="PF02602"/>
    </source>
</evidence>
<dbReference type="GO" id="GO:0006780">
    <property type="term" value="P:uroporphyrinogen III biosynthetic process"/>
    <property type="evidence" value="ECO:0007669"/>
    <property type="project" value="InterPro"/>
</dbReference>
<dbReference type="CDD" id="cd06578">
    <property type="entry name" value="HemD"/>
    <property type="match status" value="1"/>
</dbReference>
<dbReference type="EMBL" id="LR134377">
    <property type="protein sequence ID" value="VEH05111.1"/>
    <property type="molecule type" value="Genomic_DNA"/>
</dbReference>
<dbReference type="Pfam" id="PF02602">
    <property type="entry name" value="HEM4"/>
    <property type="match status" value="1"/>
</dbReference>
<dbReference type="InterPro" id="IPR039793">
    <property type="entry name" value="UROS/Hem4"/>
</dbReference>
<protein>
    <submittedName>
        <fullName evidence="2">Uroporphyrin-III C-methyltransferase</fullName>
    </submittedName>
</protein>
<gene>
    <name evidence="2" type="ORF">NCTC949_00437</name>
</gene>
<dbReference type="RefSeq" id="WP_126316368.1">
    <property type="nucleotide sequence ID" value="NZ_JBHOLU010000002.1"/>
</dbReference>
<dbReference type="InterPro" id="IPR036108">
    <property type="entry name" value="4pyrrol_syn_uPrphyn_synt_sf"/>
</dbReference>
<evidence type="ECO:0000313" key="3">
    <source>
        <dbReference type="Proteomes" id="UP000271380"/>
    </source>
</evidence>
<dbReference type="Gene3D" id="3.40.50.10090">
    <property type="match status" value="2"/>
</dbReference>
<name>A0AB38VQE8_9CORY</name>
<proteinExistence type="predicted"/>
<dbReference type="Proteomes" id="UP000271380">
    <property type="component" value="Chromosome"/>
</dbReference>